<reference evidence="2" key="1">
    <citation type="submission" date="2019-08" db="EMBL/GenBank/DDBJ databases">
        <authorList>
            <person name="Kucharzyk K."/>
            <person name="Murdoch R.W."/>
            <person name="Higgins S."/>
            <person name="Loffler F."/>
        </authorList>
    </citation>
    <scope>NUCLEOTIDE SEQUENCE</scope>
</reference>
<keyword evidence="1" id="KW-1133">Transmembrane helix</keyword>
<sequence>MNYYVYLFKKLDNFCRINSNKVEYNEISGNQNIKGGLGVKRTLIILMVSLLVVGLLAGCGGTKSADQKAPAKQFINIATGGTAGVYYPLGGAIAEILNKNIPGMNATAQSTGASVANINMLKDSKVELALVQNDTAYYAFNGTEMFKDKKVANVRGVSTLYNETIQIVVLENSSIKSISDLKGKKVAVGSIGSGTEANARQILETYGITYNDMSPQYLSFGEAANGLKDGNVDAAFVTAGYPTAAIQDIAFQNKVRLLPFDADKADALIKKYPFYAKQIVKANSYPGQTTDISTVAVKAMLVVPAGIDNDTVYKMVKAIYGNTDRLKAAHKLGEGITKETAAEGMPIPLHPGAEKFFKEK</sequence>
<protein>
    <submittedName>
        <fullName evidence="2">Uncharacterized protein</fullName>
    </submittedName>
</protein>
<dbReference type="Gene3D" id="3.40.190.10">
    <property type="entry name" value="Periplasmic binding protein-like II"/>
    <property type="match status" value="2"/>
</dbReference>
<keyword evidence="1" id="KW-0472">Membrane</keyword>
<dbReference type="AlphaFoldDB" id="A0A644TLZ9"/>
<dbReference type="NCBIfam" id="TIGR02122">
    <property type="entry name" value="TRAP_TAXI"/>
    <property type="match status" value="1"/>
</dbReference>
<organism evidence="2">
    <name type="scientific">bioreactor metagenome</name>
    <dbReference type="NCBI Taxonomy" id="1076179"/>
    <lineage>
        <taxon>unclassified sequences</taxon>
        <taxon>metagenomes</taxon>
        <taxon>ecological metagenomes</taxon>
    </lineage>
</organism>
<proteinExistence type="predicted"/>
<dbReference type="CDD" id="cd13567">
    <property type="entry name" value="PBP2_TtGluBP"/>
    <property type="match status" value="1"/>
</dbReference>
<dbReference type="EMBL" id="VSSQ01000039">
    <property type="protein sequence ID" value="MPL67963.1"/>
    <property type="molecule type" value="Genomic_DNA"/>
</dbReference>
<keyword evidence="1" id="KW-0812">Transmembrane</keyword>
<dbReference type="Pfam" id="PF16868">
    <property type="entry name" value="NMT1_3"/>
    <property type="match status" value="1"/>
</dbReference>
<dbReference type="PANTHER" id="PTHR42941">
    <property type="entry name" value="SLL1037 PROTEIN"/>
    <property type="match status" value="1"/>
</dbReference>
<evidence type="ECO:0000313" key="2">
    <source>
        <dbReference type="EMBL" id="MPL67963.1"/>
    </source>
</evidence>
<dbReference type="PANTHER" id="PTHR42941:SF1">
    <property type="entry name" value="SLL1037 PROTEIN"/>
    <property type="match status" value="1"/>
</dbReference>
<accession>A0A644TLZ9</accession>
<feature type="transmembrane region" description="Helical" evidence="1">
    <location>
        <begin position="43"/>
        <end position="62"/>
    </location>
</feature>
<gene>
    <name evidence="2" type="ORF">SDC9_13667</name>
</gene>
<comment type="caution">
    <text evidence="2">The sequence shown here is derived from an EMBL/GenBank/DDBJ whole genome shotgun (WGS) entry which is preliminary data.</text>
</comment>
<evidence type="ECO:0000256" key="1">
    <source>
        <dbReference type="SAM" id="Phobius"/>
    </source>
</evidence>
<name>A0A644TLZ9_9ZZZZ</name>
<dbReference type="SUPFAM" id="SSF53850">
    <property type="entry name" value="Periplasmic binding protein-like II"/>
    <property type="match status" value="1"/>
</dbReference>
<dbReference type="InterPro" id="IPR011852">
    <property type="entry name" value="TRAP_TAXI"/>
</dbReference>